<dbReference type="PROSITE" id="PS50088">
    <property type="entry name" value="ANK_REPEAT"/>
    <property type="match status" value="1"/>
</dbReference>
<dbReference type="Gene3D" id="1.25.40.20">
    <property type="entry name" value="Ankyrin repeat-containing domain"/>
    <property type="match status" value="2"/>
</dbReference>
<evidence type="ECO:0000256" key="4">
    <source>
        <dbReference type="SAM" id="MobiDB-lite"/>
    </source>
</evidence>
<feature type="repeat" description="ANK" evidence="3">
    <location>
        <begin position="642"/>
        <end position="674"/>
    </location>
</feature>
<feature type="compositionally biased region" description="Polar residues" evidence="4">
    <location>
        <begin position="149"/>
        <end position="159"/>
    </location>
</feature>
<evidence type="ECO:0000313" key="5">
    <source>
        <dbReference type="EMBL" id="KAJ9149895.1"/>
    </source>
</evidence>
<dbReference type="PROSITE" id="PS50297">
    <property type="entry name" value="ANK_REP_REGION"/>
    <property type="match status" value="1"/>
</dbReference>
<dbReference type="Pfam" id="PF00023">
    <property type="entry name" value="Ank"/>
    <property type="match status" value="1"/>
</dbReference>
<protein>
    <submittedName>
        <fullName evidence="5">KN motif and ankyrin repeat domain-containing protein 3</fullName>
    </submittedName>
</protein>
<dbReference type="EMBL" id="JANBVO010000009">
    <property type="protein sequence ID" value="KAJ9149895.1"/>
    <property type="molecule type" value="Genomic_DNA"/>
</dbReference>
<feature type="compositionally biased region" description="Polar residues" evidence="4">
    <location>
        <begin position="536"/>
        <end position="546"/>
    </location>
</feature>
<keyword evidence="6" id="KW-1185">Reference proteome</keyword>
<evidence type="ECO:0000256" key="3">
    <source>
        <dbReference type="PROSITE-ProRule" id="PRU00023"/>
    </source>
</evidence>
<feature type="compositionally biased region" description="Polar residues" evidence="4">
    <location>
        <begin position="92"/>
        <end position="118"/>
    </location>
</feature>
<sequence>MANHANIGRPPAWTRSRSRKLARLYMLTTLPVEKIIKAIIPDEEVQKNSAQKKMNEMLGNDPRHLRPDSRDEMNLRFKRLWSSFRRRRCDANSCSSDGSTAHSEGLQETTSDATSSTYRDARPSEDVKSLDGLGAEGLHITSPAYLNPSPESMQSTWASPSAEPWDDAAAANRLSWGSWTNAFSYRRSIPPSRQSTMFSSSTDMSTESVKRVKRISAVSTFYAKQVTVIMRKLTIGSSSDLPNSSSVAVHNTAELVTEPFNISEEDGLVLLPPPAIAVPGDFILVDKYQSICQEKGHPFGRKQCWCAIAHEITASHSSYVTSGGRIPSTLELPFDLSTQDCFGNTALHLLAAAEDGQEALLLHISQCSDVSVVNTAGQTFLHVLAPAWFLGLDVSSSPLRLLLNHLRTVAPSLVYARDVYGRTFFHQLHQTVDDINTLEMIMSTYDIQAIFQRDAFDNKPSLLSTQHGPLALLPPRRVGTLSPLAEEDQNQEQFIRYQRELLSVITRADQDPSVEDSEGRNALHCLAELEPGQDASGLQEQQNSGTMPIRSLSRKRKRGKPPPNIESPVAFRLRHLSTLLPVLGCDAISHYDKHGNTALMAFISHIPDEDDDRRRSLPIMELLINALTTKDGPSTIDARNRRGETALLVAARLGRKTALVRLLEAGANPNVRDVRGLGVLDIIGEQLVPKVAQDLALYGRLEACRVLLMGKKMGSCVAERPTLLDEWALRKKE</sequence>
<feature type="region of interest" description="Disordered" evidence="4">
    <location>
        <begin position="47"/>
        <end position="71"/>
    </location>
</feature>
<evidence type="ECO:0000256" key="1">
    <source>
        <dbReference type="ARBA" id="ARBA00022737"/>
    </source>
</evidence>
<reference evidence="5" key="1">
    <citation type="submission" date="2022-07" db="EMBL/GenBank/DDBJ databases">
        <title>Fungi with potential for degradation of polypropylene.</title>
        <authorList>
            <person name="Gostincar C."/>
        </authorList>
    </citation>
    <scope>NUCLEOTIDE SEQUENCE</scope>
    <source>
        <strain evidence="5">EXF-13308</strain>
    </source>
</reference>
<comment type="caution">
    <text evidence="5">The sequence shown here is derived from an EMBL/GenBank/DDBJ whole genome shotgun (WGS) entry which is preliminary data.</text>
</comment>
<dbReference type="SMART" id="SM00248">
    <property type="entry name" value="ANK"/>
    <property type="match status" value="3"/>
</dbReference>
<dbReference type="Proteomes" id="UP001174694">
    <property type="component" value="Unassembled WGS sequence"/>
</dbReference>
<feature type="compositionally biased region" description="Basic and acidic residues" evidence="4">
    <location>
        <begin position="61"/>
        <end position="71"/>
    </location>
</feature>
<dbReference type="AlphaFoldDB" id="A0AA38RST4"/>
<gene>
    <name evidence="5" type="ORF">NKR23_g4178</name>
</gene>
<keyword evidence="1" id="KW-0677">Repeat</keyword>
<feature type="region of interest" description="Disordered" evidence="4">
    <location>
        <begin position="533"/>
        <end position="568"/>
    </location>
</feature>
<keyword evidence="2 3" id="KW-0040">ANK repeat</keyword>
<dbReference type="SUPFAM" id="SSF48403">
    <property type="entry name" value="Ankyrin repeat"/>
    <property type="match status" value="1"/>
</dbReference>
<proteinExistence type="predicted"/>
<name>A0AA38RST4_9PEZI</name>
<dbReference type="PANTHER" id="PTHR24173:SF74">
    <property type="entry name" value="ANKYRIN REPEAT DOMAIN-CONTAINING PROTEIN 16"/>
    <property type="match status" value="1"/>
</dbReference>
<accession>A0AA38RST4</accession>
<evidence type="ECO:0000256" key="2">
    <source>
        <dbReference type="ARBA" id="ARBA00023043"/>
    </source>
</evidence>
<feature type="region of interest" description="Disordered" evidence="4">
    <location>
        <begin position="91"/>
        <end position="164"/>
    </location>
</feature>
<feature type="compositionally biased region" description="Basic and acidic residues" evidence="4">
    <location>
        <begin position="119"/>
        <end position="129"/>
    </location>
</feature>
<dbReference type="PANTHER" id="PTHR24173">
    <property type="entry name" value="ANKYRIN REPEAT CONTAINING"/>
    <property type="match status" value="1"/>
</dbReference>
<organism evidence="5 6">
    <name type="scientific">Pleurostoma richardsiae</name>
    <dbReference type="NCBI Taxonomy" id="41990"/>
    <lineage>
        <taxon>Eukaryota</taxon>
        <taxon>Fungi</taxon>
        <taxon>Dikarya</taxon>
        <taxon>Ascomycota</taxon>
        <taxon>Pezizomycotina</taxon>
        <taxon>Sordariomycetes</taxon>
        <taxon>Sordariomycetidae</taxon>
        <taxon>Calosphaeriales</taxon>
        <taxon>Pleurostomataceae</taxon>
        <taxon>Pleurostoma</taxon>
    </lineage>
</organism>
<dbReference type="InterPro" id="IPR036770">
    <property type="entry name" value="Ankyrin_rpt-contain_sf"/>
</dbReference>
<dbReference type="InterPro" id="IPR002110">
    <property type="entry name" value="Ankyrin_rpt"/>
</dbReference>
<evidence type="ECO:0000313" key="6">
    <source>
        <dbReference type="Proteomes" id="UP001174694"/>
    </source>
</evidence>